<dbReference type="Gene3D" id="3.40.462.20">
    <property type="match status" value="1"/>
</dbReference>
<sequence>MAPPEYITNPEYSSKILVRGDPEYERCREMNPSAAGPRYPREIHLVESVADVKNALNRVTELGTTVSIRSSGHAAQSPYLVQDGILIDTNKLNRHVDYDEEMAQISFGPSCRIGEVSQKLSEVGRFFPIGHAPTVAMAGYLLAGGQGFFMRRYGAAVSFVTRMEIVLPNGDVVLADRNNHSDLFWAARGSGLGFFGVVTRFWARTMPASTPWQRIVQFEINSDNYEKLMTWAIERGRETPKQDTDLNMTITYAQADPTATGDEVPPGAKLHLTLLLLCYAETEEEAKGMLSAYDQVDEVRDFLLDKQSVQKGTFEEILAAAEAGPGPGTRVHNNSILSDPGCSLPRLLETMKPALLELPTRQSNVYIYHCDQRPDENEMVMSLPQDLYFMTATIWTDPERESDLRQHMRDRYTRALSVAIGMFVVDLDPNWEDVNTRVITDTALQRFLQVREKYDPQGLFPNYKAFVRADQNARGVTGAV</sequence>
<dbReference type="GO" id="GO:0016491">
    <property type="term" value="F:oxidoreductase activity"/>
    <property type="evidence" value="ECO:0007669"/>
    <property type="project" value="UniProtKB-KW"/>
</dbReference>
<dbReference type="Gene3D" id="3.30.465.10">
    <property type="match status" value="1"/>
</dbReference>
<dbReference type="InterPro" id="IPR050416">
    <property type="entry name" value="FAD-linked_Oxidoreductase"/>
</dbReference>
<keyword evidence="8" id="KW-1185">Reference proteome</keyword>
<dbReference type="Proteomes" id="UP000248961">
    <property type="component" value="Unassembled WGS sequence"/>
</dbReference>
<comment type="cofactor">
    <cofactor evidence="1">
        <name>FAD</name>
        <dbReference type="ChEBI" id="CHEBI:57692"/>
    </cofactor>
</comment>
<dbReference type="VEuPathDB" id="FungiDB:BO97DRAFT_228740"/>
<dbReference type="RefSeq" id="XP_025547220.1">
    <property type="nucleotide sequence ID" value="XM_025690705.1"/>
</dbReference>
<dbReference type="Pfam" id="PF01565">
    <property type="entry name" value="FAD_binding_4"/>
    <property type="match status" value="1"/>
</dbReference>
<proteinExistence type="inferred from homology"/>
<evidence type="ECO:0000313" key="7">
    <source>
        <dbReference type="EMBL" id="RAL08066.1"/>
    </source>
</evidence>
<protein>
    <submittedName>
        <fullName evidence="7">Oxidoreductase, FAD-binding protein</fullName>
    </submittedName>
</protein>
<reference evidence="7 8" key="1">
    <citation type="submission" date="2018-02" db="EMBL/GenBank/DDBJ databases">
        <title>The genomes of Aspergillus section Nigri reveals drivers in fungal speciation.</title>
        <authorList>
            <consortium name="DOE Joint Genome Institute"/>
            <person name="Vesth T.C."/>
            <person name="Nybo J."/>
            <person name="Theobald S."/>
            <person name="Brandl J."/>
            <person name="Frisvad J.C."/>
            <person name="Nielsen K.F."/>
            <person name="Lyhne E.K."/>
            <person name="Kogle M.E."/>
            <person name="Kuo A."/>
            <person name="Riley R."/>
            <person name="Clum A."/>
            <person name="Nolan M."/>
            <person name="Lipzen A."/>
            <person name="Salamov A."/>
            <person name="Henrissat B."/>
            <person name="Wiebenga A."/>
            <person name="De vries R.P."/>
            <person name="Grigoriev I.V."/>
            <person name="Mortensen U.H."/>
            <person name="Andersen M.R."/>
            <person name="Baker S.E."/>
        </authorList>
    </citation>
    <scope>NUCLEOTIDE SEQUENCE [LARGE SCALE GENOMIC DNA]</scope>
    <source>
        <strain evidence="7 8">CBS 101889</strain>
    </source>
</reference>
<dbReference type="OrthoDB" id="415825at2759"/>
<dbReference type="SUPFAM" id="SSF56176">
    <property type="entry name" value="FAD-binding/transporter-associated domain-like"/>
    <property type="match status" value="1"/>
</dbReference>
<keyword evidence="4" id="KW-0274">FAD</keyword>
<dbReference type="STRING" id="1450537.A0A395HKD2"/>
<evidence type="ECO:0000256" key="5">
    <source>
        <dbReference type="ARBA" id="ARBA00023002"/>
    </source>
</evidence>
<comment type="similarity">
    <text evidence="2">Belongs to the oxygen-dependent FAD-linked oxidoreductase family.</text>
</comment>
<dbReference type="InterPro" id="IPR016167">
    <property type="entry name" value="FAD-bd_PCMH_sub1"/>
</dbReference>
<keyword evidence="3" id="KW-0285">Flavoprotein</keyword>
<keyword evidence="5" id="KW-0560">Oxidoreductase</keyword>
<evidence type="ECO:0000256" key="3">
    <source>
        <dbReference type="ARBA" id="ARBA00022630"/>
    </source>
</evidence>
<dbReference type="InterPro" id="IPR016169">
    <property type="entry name" value="FAD-bd_PCMH_sub2"/>
</dbReference>
<dbReference type="InterPro" id="IPR006093">
    <property type="entry name" value="Oxy_OxRdtase_FAD_BS"/>
</dbReference>
<dbReference type="AlphaFoldDB" id="A0A395HKD2"/>
<dbReference type="PROSITE" id="PS51387">
    <property type="entry name" value="FAD_PCMH"/>
    <property type="match status" value="1"/>
</dbReference>
<dbReference type="Gene3D" id="3.30.43.10">
    <property type="entry name" value="Uridine Diphospho-n-acetylenolpyruvylglucosamine Reductase, domain 2"/>
    <property type="match status" value="1"/>
</dbReference>
<dbReference type="GO" id="GO:0071949">
    <property type="term" value="F:FAD binding"/>
    <property type="evidence" value="ECO:0007669"/>
    <property type="project" value="InterPro"/>
</dbReference>
<feature type="domain" description="FAD-binding PCMH-type" evidence="6">
    <location>
        <begin position="36"/>
        <end position="208"/>
    </location>
</feature>
<dbReference type="PANTHER" id="PTHR42973:SF39">
    <property type="entry name" value="FAD-BINDING PCMH-TYPE DOMAIN-CONTAINING PROTEIN"/>
    <property type="match status" value="1"/>
</dbReference>
<name>A0A395HKD2_ASPHC</name>
<organism evidence="7 8">
    <name type="scientific">Aspergillus homomorphus (strain CBS 101889)</name>
    <dbReference type="NCBI Taxonomy" id="1450537"/>
    <lineage>
        <taxon>Eukaryota</taxon>
        <taxon>Fungi</taxon>
        <taxon>Dikarya</taxon>
        <taxon>Ascomycota</taxon>
        <taxon>Pezizomycotina</taxon>
        <taxon>Eurotiomycetes</taxon>
        <taxon>Eurotiomycetidae</taxon>
        <taxon>Eurotiales</taxon>
        <taxon>Aspergillaceae</taxon>
        <taxon>Aspergillus</taxon>
        <taxon>Aspergillus subgen. Circumdati</taxon>
    </lineage>
</organism>
<dbReference type="InterPro" id="IPR006094">
    <property type="entry name" value="Oxid_FAD_bind_N"/>
</dbReference>
<accession>A0A395HKD2</accession>
<dbReference type="GeneID" id="37194994"/>
<dbReference type="InterPro" id="IPR036318">
    <property type="entry name" value="FAD-bd_PCMH-like_sf"/>
</dbReference>
<gene>
    <name evidence="7" type="ORF">BO97DRAFT_228740</name>
</gene>
<evidence type="ECO:0000256" key="1">
    <source>
        <dbReference type="ARBA" id="ARBA00001974"/>
    </source>
</evidence>
<dbReference type="EMBL" id="KZ824320">
    <property type="protein sequence ID" value="RAL08066.1"/>
    <property type="molecule type" value="Genomic_DNA"/>
</dbReference>
<dbReference type="PROSITE" id="PS00862">
    <property type="entry name" value="OX2_COVAL_FAD"/>
    <property type="match status" value="1"/>
</dbReference>
<evidence type="ECO:0000256" key="2">
    <source>
        <dbReference type="ARBA" id="ARBA00005466"/>
    </source>
</evidence>
<evidence type="ECO:0000259" key="6">
    <source>
        <dbReference type="PROSITE" id="PS51387"/>
    </source>
</evidence>
<dbReference type="InterPro" id="IPR016166">
    <property type="entry name" value="FAD-bd_PCMH"/>
</dbReference>
<evidence type="ECO:0000313" key="8">
    <source>
        <dbReference type="Proteomes" id="UP000248961"/>
    </source>
</evidence>
<evidence type="ECO:0000256" key="4">
    <source>
        <dbReference type="ARBA" id="ARBA00022827"/>
    </source>
</evidence>
<dbReference type="PANTHER" id="PTHR42973">
    <property type="entry name" value="BINDING OXIDOREDUCTASE, PUTATIVE (AFU_ORTHOLOGUE AFUA_1G17690)-RELATED"/>
    <property type="match status" value="1"/>
</dbReference>